<evidence type="ECO:0000313" key="3">
    <source>
        <dbReference type="Proteomes" id="UP001589709"/>
    </source>
</evidence>
<comment type="caution">
    <text evidence="2">The sequence shown here is derived from an EMBL/GenBank/DDBJ whole genome shotgun (WGS) entry which is preliminary data.</text>
</comment>
<feature type="transmembrane region" description="Helical" evidence="1">
    <location>
        <begin position="26"/>
        <end position="52"/>
    </location>
</feature>
<dbReference type="Proteomes" id="UP001589709">
    <property type="component" value="Unassembled WGS sequence"/>
</dbReference>
<sequence length="175" mass="18729">MLSPTHELLGLRTLAVLPPVLFTPSLISFAVAPGVVAVEYTGILFHLAIMFVVARLPAPGWAKAAGYGWLALDVLSAIMTINEVPHDLAWAVRLGGHVMAGMWFVTASLLAPPRSVRVVGVVLGCWLALFSFLGNVLPKEFLYPSGILVPVWFLLIAWKHRAFAAGAPAVSPRPA</sequence>
<gene>
    <name evidence="2" type="ORF">ACFF45_31160</name>
</gene>
<protein>
    <submittedName>
        <fullName evidence="2">Uncharacterized protein</fullName>
    </submittedName>
</protein>
<dbReference type="EMBL" id="JBHMCY010000087">
    <property type="protein sequence ID" value="MFB9467030.1"/>
    <property type="molecule type" value="Genomic_DNA"/>
</dbReference>
<name>A0ABV5N9Q3_9ACTN</name>
<feature type="transmembrane region" description="Helical" evidence="1">
    <location>
        <begin position="141"/>
        <end position="158"/>
    </location>
</feature>
<feature type="transmembrane region" description="Helical" evidence="1">
    <location>
        <begin position="88"/>
        <end position="111"/>
    </location>
</feature>
<proteinExistence type="predicted"/>
<accession>A0ABV5N9Q3</accession>
<organism evidence="2 3">
    <name type="scientific">Streptomyces cinereospinus</name>
    <dbReference type="NCBI Taxonomy" id="285561"/>
    <lineage>
        <taxon>Bacteria</taxon>
        <taxon>Bacillati</taxon>
        <taxon>Actinomycetota</taxon>
        <taxon>Actinomycetes</taxon>
        <taxon>Kitasatosporales</taxon>
        <taxon>Streptomycetaceae</taxon>
        <taxon>Streptomyces</taxon>
    </lineage>
</organism>
<keyword evidence="1" id="KW-0472">Membrane</keyword>
<keyword evidence="1" id="KW-0812">Transmembrane</keyword>
<reference evidence="2 3" key="1">
    <citation type="submission" date="2024-09" db="EMBL/GenBank/DDBJ databases">
        <authorList>
            <person name="Sun Q."/>
            <person name="Mori K."/>
        </authorList>
    </citation>
    <scope>NUCLEOTIDE SEQUENCE [LARGE SCALE GENOMIC DNA]</scope>
    <source>
        <strain evidence="2 3">JCM 6917</strain>
    </source>
</reference>
<keyword evidence="3" id="KW-1185">Reference proteome</keyword>
<evidence type="ECO:0000256" key="1">
    <source>
        <dbReference type="SAM" id="Phobius"/>
    </source>
</evidence>
<evidence type="ECO:0000313" key="2">
    <source>
        <dbReference type="EMBL" id="MFB9467030.1"/>
    </source>
</evidence>
<keyword evidence="1" id="KW-1133">Transmembrane helix</keyword>
<feature type="transmembrane region" description="Helical" evidence="1">
    <location>
        <begin position="118"/>
        <end position="135"/>
    </location>
</feature>
<dbReference type="RefSeq" id="WP_381350133.1">
    <property type="nucleotide sequence ID" value="NZ_JBHMCY010000087.1"/>
</dbReference>